<keyword evidence="2" id="KW-1185">Reference proteome</keyword>
<protein>
    <submittedName>
        <fullName evidence="1">Uncharacterized protein</fullName>
    </submittedName>
</protein>
<evidence type="ECO:0000313" key="2">
    <source>
        <dbReference type="Proteomes" id="UP001060085"/>
    </source>
</evidence>
<accession>A0ACC0BIM5</accession>
<dbReference type="Proteomes" id="UP001060085">
    <property type="component" value="Linkage Group LG03"/>
</dbReference>
<reference evidence="2" key="1">
    <citation type="journal article" date="2023" name="Nat. Plants">
        <title>Single-cell RNA sequencing provides a high-resolution roadmap for understanding the multicellular compartmentation of specialized metabolism.</title>
        <authorList>
            <person name="Sun S."/>
            <person name="Shen X."/>
            <person name="Li Y."/>
            <person name="Li Y."/>
            <person name="Wang S."/>
            <person name="Li R."/>
            <person name="Zhang H."/>
            <person name="Shen G."/>
            <person name="Guo B."/>
            <person name="Wei J."/>
            <person name="Xu J."/>
            <person name="St-Pierre B."/>
            <person name="Chen S."/>
            <person name="Sun C."/>
        </authorList>
    </citation>
    <scope>NUCLEOTIDE SEQUENCE [LARGE SCALE GENOMIC DNA]</scope>
</reference>
<gene>
    <name evidence="1" type="ORF">M9H77_12869</name>
</gene>
<proteinExistence type="predicted"/>
<evidence type="ECO:0000313" key="1">
    <source>
        <dbReference type="EMBL" id="KAI5672505.1"/>
    </source>
</evidence>
<dbReference type="EMBL" id="CM044703">
    <property type="protein sequence ID" value="KAI5672505.1"/>
    <property type="molecule type" value="Genomic_DNA"/>
</dbReference>
<organism evidence="1 2">
    <name type="scientific">Catharanthus roseus</name>
    <name type="common">Madagascar periwinkle</name>
    <name type="synonym">Vinca rosea</name>
    <dbReference type="NCBI Taxonomy" id="4058"/>
    <lineage>
        <taxon>Eukaryota</taxon>
        <taxon>Viridiplantae</taxon>
        <taxon>Streptophyta</taxon>
        <taxon>Embryophyta</taxon>
        <taxon>Tracheophyta</taxon>
        <taxon>Spermatophyta</taxon>
        <taxon>Magnoliopsida</taxon>
        <taxon>eudicotyledons</taxon>
        <taxon>Gunneridae</taxon>
        <taxon>Pentapetalae</taxon>
        <taxon>asterids</taxon>
        <taxon>lamiids</taxon>
        <taxon>Gentianales</taxon>
        <taxon>Apocynaceae</taxon>
        <taxon>Rauvolfioideae</taxon>
        <taxon>Vinceae</taxon>
        <taxon>Catharanthinae</taxon>
        <taxon>Catharanthus</taxon>
    </lineage>
</organism>
<sequence length="242" mass="28694">MSTKGHSHSVSSLTRMNLNETLRYIQQSIEGLARQFHSVARDVEELKRGKSSASMDQRVGDHFGRVNSPHHRRPHDNMSTQGYHDMSAHNPYPFHEGRFKEDHKLEVEVDIINYMKGFQYMKHDMRMICLTILERILMLVKHTMVAKMQHRNLDDRFLYKRGEQRYSNAKKGRRRQNWMTGFAVKYKFSIKPSKQWMSLSHRNNIISHSRFSPSQTNQARNQLRMVTNDGGNRRIHREQNSK</sequence>
<name>A0ACC0BIM5_CATRO</name>
<comment type="caution">
    <text evidence="1">The sequence shown here is derived from an EMBL/GenBank/DDBJ whole genome shotgun (WGS) entry which is preliminary data.</text>
</comment>